<evidence type="ECO:0000256" key="5">
    <source>
        <dbReference type="ARBA" id="ARBA00022598"/>
    </source>
</evidence>
<dbReference type="PANTHER" id="PTHR10055">
    <property type="entry name" value="TRYPTOPHANYL-TRNA SYNTHETASE"/>
    <property type="match status" value="1"/>
</dbReference>
<feature type="domain" description="WHEP-TRS" evidence="13">
    <location>
        <begin position="36"/>
        <end position="92"/>
    </location>
</feature>
<keyword evidence="4" id="KW-0597">Phosphoprotein</keyword>
<dbReference type="PANTHER" id="PTHR10055:SF1">
    <property type="entry name" value="TRYPTOPHAN--TRNA LIGASE, CYTOPLASMIC"/>
    <property type="match status" value="1"/>
</dbReference>
<gene>
    <name evidence="14" type="ORF">DPX16_22387</name>
</gene>
<dbReference type="CDD" id="cd00936">
    <property type="entry name" value="WEPRS_RNA"/>
    <property type="match status" value="1"/>
</dbReference>
<keyword evidence="5 11" id="KW-0436">Ligase</keyword>
<dbReference type="Gene3D" id="3.40.50.620">
    <property type="entry name" value="HUPs"/>
    <property type="match status" value="1"/>
</dbReference>
<proteinExistence type="inferred from homology"/>
<dbReference type="Pfam" id="PF00579">
    <property type="entry name" value="tRNA-synt_1b"/>
    <property type="match status" value="1"/>
</dbReference>
<evidence type="ECO:0000256" key="2">
    <source>
        <dbReference type="ARBA" id="ARBA00013161"/>
    </source>
</evidence>
<dbReference type="PROSITE" id="PS00178">
    <property type="entry name" value="AA_TRNA_LIGASE_I"/>
    <property type="match status" value="1"/>
</dbReference>
<dbReference type="EMBL" id="RJVU01018862">
    <property type="protein sequence ID" value="ROL51291.1"/>
    <property type="molecule type" value="Genomic_DNA"/>
</dbReference>
<sequence>MRQSMCQRGASCHNITSCSVCVCVCVSQLKMSADSNPRALHEQLRAQGDAVREIKAQKGSKAEVDAAVQLLLKLKADYKQLTGQDYQAGRPPPDAVMNDEDHDEDDGDDQVDPWNVSTSSAKGVDYDKLIVRFGSSKIDQELVDRIARLTGKTPHRFLRRGIFFSHRDMHQILDAFEKQKSFYLYTGRGPSSEAMHVGHLIPFIFTKWLQDVFDVPLVIQMTDDEKYLWKDLSLEDCHRYAVENARDIIACGFDLDKTFLFSDLEYMGASPSFYRNVVKVQKHVTFNQVKGIFGFTDSDCIGKISFPAIQAAPSFSNSFPQIFGDRNDVQCLIPCAIDQDPYFRMTRDVAPRIGYLKPALLHSTFFPALQGAQTKMSASDANSSIFLTDTPKQIKNKVNKHAFSGGKDTVEEHRKFGGNPDVDVSFMYLTFFLDDDEQLEKIRQDYRSGALLTGELKKCLIETLQPMIAAHQERRKLVTDETVRQFMTPRKLRFNC</sequence>
<dbReference type="GO" id="GO:0004830">
    <property type="term" value="F:tryptophan-tRNA ligase activity"/>
    <property type="evidence" value="ECO:0007669"/>
    <property type="project" value="UniProtKB-EC"/>
</dbReference>
<evidence type="ECO:0000313" key="14">
    <source>
        <dbReference type="EMBL" id="ROL51291.1"/>
    </source>
</evidence>
<evidence type="ECO:0000256" key="8">
    <source>
        <dbReference type="ARBA" id="ARBA00022917"/>
    </source>
</evidence>
<dbReference type="Proteomes" id="UP000281406">
    <property type="component" value="Unassembled WGS sequence"/>
</dbReference>
<feature type="region of interest" description="Disordered" evidence="12">
    <location>
        <begin position="83"/>
        <end position="119"/>
    </location>
</feature>
<dbReference type="InterPro" id="IPR002306">
    <property type="entry name" value="Trp-tRNA-ligase"/>
</dbReference>
<dbReference type="SUPFAM" id="SSF52374">
    <property type="entry name" value="Nucleotidylyl transferase"/>
    <property type="match status" value="1"/>
</dbReference>
<dbReference type="EC" id="6.1.1.2" evidence="2"/>
<evidence type="ECO:0000256" key="4">
    <source>
        <dbReference type="ARBA" id="ARBA00022553"/>
    </source>
</evidence>
<reference evidence="14 15" key="1">
    <citation type="submission" date="2018-10" db="EMBL/GenBank/DDBJ databases">
        <title>Genome assembly for a Yunnan-Guizhou Plateau 3E fish, Anabarilius grahami (Regan), and its evolutionary and genetic applications.</title>
        <authorList>
            <person name="Jiang W."/>
        </authorList>
    </citation>
    <scope>NUCLEOTIDE SEQUENCE [LARGE SCALE GENOMIC DNA]</scope>
    <source>
        <strain evidence="14">AG-KIZ</strain>
        <tissue evidence="14">Muscle</tissue>
    </source>
</reference>
<dbReference type="SUPFAM" id="SSF47060">
    <property type="entry name" value="S15/NS1 RNA-binding domain"/>
    <property type="match status" value="1"/>
</dbReference>
<evidence type="ECO:0000313" key="15">
    <source>
        <dbReference type="Proteomes" id="UP000281406"/>
    </source>
</evidence>
<evidence type="ECO:0000256" key="10">
    <source>
        <dbReference type="ARBA" id="ARBA00030268"/>
    </source>
</evidence>
<evidence type="ECO:0000256" key="1">
    <source>
        <dbReference type="ARBA" id="ARBA00005594"/>
    </source>
</evidence>
<feature type="compositionally biased region" description="Acidic residues" evidence="12">
    <location>
        <begin position="97"/>
        <end position="111"/>
    </location>
</feature>
<evidence type="ECO:0000256" key="9">
    <source>
        <dbReference type="ARBA" id="ARBA00023146"/>
    </source>
</evidence>
<comment type="similarity">
    <text evidence="1 11">Belongs to the class-I aminoacyl-tRNA synthetase family.</text>
</comment>
<dbReference type="Gene3D" id="1.10.287.10">
    <property type="entry name" value="S15/NS1, RNA-binding"/>
    <property type="match status" value="1"/>
</dbReference>
<keyword evidence="15" id="KW-1185">Reference proteome</keyword>
<organism evidence="14 15">
    <name type="scientific">Anabarilius grahami</name>
    <name type="common">Kanglang fish</name>
    <name type="synonym">Barilius grahami</name>
    <dbReference type="NCBI Taxonomy" id="495550"/>
    <lineage>
        <taxon>Eukaryota</taxon>
        <taxon>Metazoa</taxon>
        <taxon>Chordata</taxon>
        <taxon>Craniata</taxon>
        <taxon>Vertebrata</taxon>
        <taxon>Euteleostomi</taxon>
        <taxon>Actinopterygii</taxon>
        <taxon>Neopterygii</taxon>
        <taxon>Teleostei</taxon>
        <taxon>Ostariophysi</taxon>
        <taxon>Cypriniformes</taxon>
        <taxon>Xenocyprididae</taxon>
        <taxon>Xenocypridinae</taxon>
        <taxon>Xenocypridinae incertae sedis</taxon>
        <taxon>Anabarilius</taxon>
    </lineage>
</organism>
<dbReference type="Pfam" id="PF00458">
    <property type="entry name" value="WHEP-TRS"/>
    <property type="match status" value="1"/>
</dbReference>
<dbReference type="InterPro" id="IPR014729">
    <property type="entry name" value="Rossmann-like_a/b/a_fold"/>
</dbReference>
<keyword evidence="6 11" id="KW-0547">Nucleotide-binding</keyword>
<dbReference type="CDD" id="cd00806">
    <property type="entry name" value="TrpRS_core"/>
    <property type="match status" value="1"/>
</dbReference>
<protein>
    <recommendedName>
        <fullName evidence="3">Tryptophan--tRNA ligase, cytoplasmic</fullName>
        <ecNumber evidence="2">6.1.1.2</ecNumber>
    </recommendedName>
    <alternativeName>
        <fullName evidence="10">Tryptophanyl-tRNA synthetase</fullName>
    </alternativeName>
</protein>
<evidence type="ECO:0000256" key="11">
    <source>
        <dbReference type="RuleBase" id="RU363036"/>
    </source>
</evidence>
<evidence type="ECO:0000259" key="13">
    <source>
        <dbReference type="PROSITE" id="PS51185"/>
    </source>
</evidence>
<dbReference type="InterPro" id="IPR009068">
    <property type="entry name" value="uS15_NS1_RNA-bd_sf"/>
</dbReference>
<accession>A0A3N0YYY5</accession>
<dbReference type="SMART" id="SM00991">
    <property type="entry name" value="WHEP-TRS"/>
    <property type="match status" value="1"/>
</dbReference>
<comment type="caution">
    <text evidence="14">The sequence shown here is derived from an EMBL/GenBank/DDBJ whole genome shotgun (WGS) entry which is preliminary data.</text>
</comment>
<dbReference type="Gene3D" id="1.10.240.10">
    <property type="entry name" value="Tyrosyl-Transfer RNA Synthetase"/>
    <property type="match status" value="1"/>
</dbReference>
<evidence type="ECO:0000256" key="7">
    <source>
        <dbReference type="ARBA" id="ARBA00022840"/>
    </source>
</evidence>
<dbReference type="GO" id="GO:0005737">
    <property type="term" value="C:cytoplasm"/>
    <property type="evidence" value="ECO:0007669"/>
    <property type="project" value="TreeGrafter"/>
</dbReference>
<dbReference type="FunFam" id="3.40.50.620:FF:000454">
    <property type="entry name" value="Tryptophan--tRNA ligase, cytoplasmic"/>
    <property type="match status" value="1"/>
</dbReference>
<name>A0A3N0YYY5_ANAGA</name>
<dbReference type="GO" id="GO:0005524">
    <property type="term" value="F:ATP binding"/>
    <property type="evidence" value="ECO:0007669"/>
    <property type="project" value="UniProtKB-KW"/>
</dbReference>
<dbReference type="PRINTS" id="PR01039">
    <property type="entry name" value="TRNASYNTHTRP"/>
</dbReference>
<dbReference type="NCBIfam" id="TIGR00233">
    <property type="entry name" value="trpS"/>
    <property type="match status" value="1"/>
</dbReference>
<dbReference type="GO" id="GO:0006436">
    <property type="term" value="P:tryptophanyl-tRNA aminoacylation"/>
    <property type="evidence" value="ECO:0007669"/>
    <property type="project" value="InterPro"/>
</dbReference>
<dbReference type="InterPro" id="IPR001412">
    <property type="entry name" value="aa-tRNA-synth_I_CS"/>
</dbReference>
<dbReference type="OrthoDB" id="10261385at2759"/>
<dbReference type="PROSITE" id="PS51185">
    <property type="entry name" value="WHEP_TRS_2"/>
    <property type="match status" value="1"/>
</dbReference>
<dbReference type="FunFam" id="1.10.240.10:FF:000003">
    <property type="entry name" value="Tryptophan--tRNA ligase, cytoplasmic"/>
    <property type="match status" value="1"/>
</dbReference>
<keyword evidence="7 11" id="KW-0067">ATP-binding</keyword>
<dbReference type="InterPro" id="IPR002305">
    <property type="entry name" value="aa-tRNA-synth_Ic"/>
</dbReference>
<dbReference type="AlphaFoldDB" id="A0A3N0YYY5"/>
<evidence type="ECO:0000256" key="3">
    <source>
        <dbReference type="ARBA" id="ARBA00013782"/>
    </source>
</evidence>
<dbReference type="FunFam" id="1.10.287.10:FF:000006">
    <property type="entry name" value="Bifunctional glutamate/proline--tRNA ligase"/>
    <property type="match status" value="1"/>
</dbReference>
<dbReference type="InterPro" id="IPR000738">
    <property type="entry name" value="WHEP-TRS_dom"/>
</dbReference>
<keyword evidence="8 11" id="KW-0648">Protein biosynthesis</keyword>
<evidence type="ECO:0000256" key="6">
    <source>
        <dbReference type="ARBA" id="ARBA00022741"/>
    </source>
</evidence>
<evidence type="ECO:0000256" key="12">
    <source>
        <dbReference type="SAM" id="MobiDB-lite"/>
    </source>
</evidence>
<keyword evidence="9 11" id="KW-0030">Aminoacyl-tRNA synthetase</keyword>